<dbReference type="Proteomes" id="UP001239397">
    <property type="component" value="Chromosome"/>
</dbReference>
<dbReference type="AlphaFoldDB" id="A0A9Y2JIV5"/>
<accession>A0A9Y2JIV5</accession>
<dbReference type="SUPFAM" id="SSF53850">
    <property type="entry name" value="Periplasmic binding protein-like II"/>
    <property type="match status" value="1"/>
</dbReference>
<evidence type="ECO:0000313" key="6">
    <source>
        <dbReference type="Proteomes" id="UP001239397"/>
    </source>
</evidence>
<keyword evidence="6" id="KW-1185">Reference proteome</keyword>
<evidence type="ECO:0000256" key="2">
    <source>
        <dbReference type="ARBA" id="ARBA00022448"/>
    </source>
</evidence>
<dbReference type="GO" id="GO:0042956">
    <property type="term" value="P:maltodextrin transmembrane transport"/>
    <property type="evidence" value="ECO:0007669"/>
    <property type="project" value="TreeGrafter"/>
</dbReference>
<dbReference type="KEGG" id="amog:QRX60_31295"/>
<name>A0A9Y2JIV5_9PSEU</name>
<dbReference type="Gene3D" id="3.40.190.10">
    <property type="entry name" value="Periplasmic binding protein-like II"/>
    <property type="match status" value="2"/>
</dbReference>
<dbReference type="PANTHER" id="PTHR30061">
    <property type="entry name" value="MALTOSE-BINDING PERIPLASMIC PROTEIN"/>
    <property type="match status" value="1"/>
</dbReference>
<dbReference type="EMBL" id="CP127295">
    <property type="protein sequence ID" value="WIX98539.1"/>
    <property type="molecule type" value="Genomic_DNA"/>
</dbReference>
<keyword evidence="3 4" id="KW-0732">Signal</keyword>
<gene>
    <name evidence="5" type="ORF">QRX60_31295</name>
</gene>
<dbReference type="InterPro" id="IPR006059">
    <property type="entry name" value="SBP"/>
</dbReference>
<evidence type="ECO:0000256" key="4">
    <source>
        <dbReference type="SAM" id="SignalP"/>
    </source>
</evidence>
<dbReference type="RefSeq" id="WP_285995024.1">
    <property type="nucleotide sequence ID" value="NZ_CP127295.1"/>
</dbReference>
<evidence type="ECO:0000256" key="1">
    <source>
        <dbReference type="ARBA" id="ARBA00008520"/>
    </source>
</evidence>
<evidence type="ECO:0000256" key="3">
    <source>
        <dbReference type="ARBA" id="ARBA00022729"/>
    </source>
</evidence>
<dbReference type="GO" id="GO:0015768">
    <property type="term" value="P:maltose transport"/>
    <property type="evidence" value="ECO:0007669"/>
    <property type="project" value="TreeGrafter"/>
</dbReference>
<evidence type="ECO:0000313" key="5">
    <source>
        <dbReference type="EMBL" id="WIX98539.1"/>
    </source>
</evidence>
<sequence>MALLAAAALLLTACGRTADDPGTASAAVVSDGPATGTVSIWAMGAEAEKLPELLRAFKDQNPEVDVQVTAVPWPSGHDKFQAAIAAGTTPDIGQMGTTWMGEFAEAKAFAPTPGNLGAGSFYPGSVDSTKVGGGTFGVPWYVDTAVLYYRTDLAHQAGFDSAPANWDQLRALAAAMQQKAGARYGISLPPKDFQAFLPFAWSAGAKLATDDGTKWTLDSPQMRDALAYYQKFFTDGLADKHPSTETGAGENDFVKGTVPMFIGGAYEVGEFTKLGGPDFANKYATATVPAKESGTGTSFVGGSDLVVFKQAKNPDAAWKLAKFLAKPEIQAQWYKMTGDLPAVPQAWDDPTLRDDPKLAVFGQQLKSVQSPPASTRWAQVQETASQQTEQLTTGTKDVDAVVRAIQSAATSIGTGR</sequence>
<dbReference type="GO" id="GO:0055052">
    <property type="term" value="C:ATP-binding cassette (ABC) transporter complex, substrate-binding subunit-containing"/>
    <property type="evidence" value="ECO:0007669"/>
    <property type="project" value="TreeGrafter"/>
</dbReference>
<keyword evidence="2" id="KW-0813">Transport</keyword>
<dbReference type="CDD" id="cd14747">
    <property type="entry name" value="PBP2_MalE"/>
    <property type="match status" value="1"/>
</dbReference>
<dbReference type="Pfam" id="PF01547">
    <property type="entry name" value="SBP_bac_1"/>
    <property type="match status" value="1"/>
</dbReference>
<dbReference type="GO" id="GO:1901982">
    <property type="term" value="F:maltose binding"/>
    <property type="evidence" value="ECO:0007669"/>
    <property type="project" value="TreeGrafter"/>
</dbReference>
<feature type="signal peptide" evidence="4">
    <location>
        <begin position="1"/>
        <end position="18"/>
    </location>
</feature>
<reference evidence="5 6" key="1">
    <citation type="submission" date="2023-06" db="EMBL/GenBank/DDBJ databases">
        <authorList>
            <person name="Oyuntsetseg B."/>
            <person name="Kim S.B."/>
        </authorList>
    </citation>
    <scope>NUCLEOTIDE SEQUENCE [LARGE SCALE GENOMIC DNA]</scope>
    <source>
        <strain evidence="5 6">4-36</strain>
    </source>
</reference>
<feature type="chain" id="PRO_5040811248" evidence="4">
    <location>
        <begin position="19"/>
        <end position="416"/>
    </location>
</feature>
<protein>
    <submittedName>
        <fullName evidence="5">Sugar ABC transporter substrate-binding protein</fullName>
    </submittedName>
</protein>
<dbReference type="PANTHER" id="PTHR30061:SF50">
    <property type="entry name" value="MALTOSE_MALTODEXTRIN-BINDING PERIPLASMIC PROTEIN"/>
    <property type="match status" value="1"/>
</dbReference>
<organism evidence="5 6">
    <name type="scientific">Amycolatopsis mongoliensis</name>
    <dbReference type="NCBI Taxonomy" id="715475"/>
    <lineage>
        <taxon>Bacteria</taxon>
        <taxon>Bacillati</taxon>
        <taxon>Actinomycetota</taxon>
        <taxon>Actinomycetes</taxon>
        <taxon>Pseudonocardiales</taxon>
        <taxon>Pseudonocardiaceae</taxon>
        <taxon>Amycolatopsis</taxon>
    </lineage>
</organism>
<proteinExistence type="inferred from homology"/>
<comment type="similarity">
    <text evidence="1">Belongs to the bacterial solute-binding protein 1 family.</text>
</comment>